<keyword evidence="2" id="KW-1185">Reference proteome</keyword>
<name>A0A6C0PA37_9BACL</name>
<dbReference type="AlphaFoldDB" id="A0A6C0PA37"/>
<evidence type="ECO:0000313" key="1">
    <source>
        <dbReference type="EMBL" id="QHW35437.1"/>
    </source>
</evidence>
<dbReference type="SUPFAM" id="SSF52540">
    <property type="entry name" value="P-loop containing nucleoside triphosphate hydrolases"/>
    <property type="match status" value="1"/>
</dbReference>
<dbReference type="Proteomes" id="UP000479114">
    <property type="component" value="Plasmid unnamed1"/>
</dbReference>
<proteinExistence type="predicted"/>
<evidence type="ECO:0000313" key="2">
    <source>
        <dbReference type="Proteomes" id="UP000479114"/>
    </source>
</evidence>
<dbReference type="RefSeq" id="WP_162645583.1">
    <property type="nucleotide sequence ID" value="NZ_CP048287.1"/>
</dbReference>
<gene>
    <name evidence="1" type="ORF">GZH47_31555</name>
</gene>
<accession>A0A6C0PA37</accession>
<dbReference type="EMBL" id="CP048287">
    <property type="protein sequence ID" value="QHW35437.1"/>
    <property type="molecule type" value="Genomic_DNA"/>
</dbReference>
<sequence length="413" mass="46009">MRILFAFSKPNHAEAVGTGVSKEDDATYAFNESELNKALIKSGKDLDFIFVHEDIFNTKYPWEWMSYIKTSVAEMTKIVILISETTDSWYREIIQRLSLDLGISLIPNGLTLDELAEEIGSRLSAKPKSSEVAEGGGTLVTFMAASPKDGATTIAISTAVCAAQRMPEKKVLLVDFNLKSPEIRDHLNVQSDKGYQMIQADCDSGTLESSSLMKACEQLKDVANLYILTGIQRREWAEKITIEEIGHFLSVARKSFDLIIADVHTFPDQAATLKCIKDADTRLVVVQPIVTSYQSSWNDWYNSVWQHYGMKESDFKLVMNRDNKGALDGYGIEKAMGTKIIARIRNVDKGAGIKAINYGQPLYFNSGDESADFRDNILQLTAMITESAKIEMVPLQADSKSALKGRRKLFGLI</sequence>
<dbReference type="Gene3D" id="3.40.50.300">
    <property type="entry name" value="P-loop containing nucleotide triphosphate hydrolases"/>
    <property type="match status" value="1"/>
</dbReference>
<evidence type="ECO:0008006" key="3">
    <source>
        <dbReference type="Google" id="ProtNLM"/>
    </source>
</evidence>
<keyword evidence="1" id="KW-0614">Plasmid</keyword>
<dbReference type="InterPro" id="IPR027417">
    <property type="entry name" value="P-loop_NTPase"/>
</dbReference>
<dbReference type="KEGG" id="prz:GZH47_31555"/>
<protein>
    <recommendedName>
        <fullName evidence="3">AAA family ATPase</fullName>
    </recommendedName>
</protein>
<geneLocation type="plasmid" evidence="1 2">
    <name>unnamed1</name>
</geneLocation>
<organism evidence="1 2">
    <name type="scientific">Paenibacillus rhizovicinus</name>
    <dbReference type="NCBI Taxonomy" id="2704463"/>
    <lineage>
        <taxon>Bacteria</taxon>
        <taxon>Bacillati</taxon>
        <taxon>Bacillota</taxon>
        <taxon>Bacilli</taxon>
        <taxon>Bacillales</taxon>
        <taxon>Paenibacillaceae</taxon>
        <taxon>Paenibacillus</taxon>
    </lineage>
</organism>
<reference evidence="1 2" key="1">
    <citation type="submission" date="2020-02" db="EMBL/GenBank/DDBJ databases">
        <title>Paenibacillus sp. nov., isolated from rhizosphere soil of tomato.</title>
        <authorList>
            <person name="Weon H.-Y."/>
            <person name="Lee S.A."/>
        </authorList>
    </citation>
    <scope>NUCLEOTIDE SEQUENCE [LARGE SCALE GENOMIC DNA]</scope>
    <source>
        <strain evidence="1 2">14171R-81</strain>
        <plasmid evidence="1 2">unnamed1</plasmid>
    </source>
</reference>